<dbReference type="EMBL" id="JAFJZO010000034">
    <property type="protein sequence ID" value="KAG5494159.1"/>
    <property type="molecule type" value="Genomic_DNA"/>
</dbReference>
<gene>
    <name evidence="2" type="ORF">JKF63_01994</name>
</gene>
<evidence type="ECO:0000313" key="2">
    <source>
        <dbReference type="EMBL" id="KAG5494159.1"/>
    </source>
</evidence>
<proteinExistence type="predicted"/>
<keyword evidence="3" id="KW-1185">Reference proteome</keyword>
<protein>
    <submittedName>
        <fullName evidence="2">Uncharacterized protein</fullName>
    </submittedName>
</protein>
<evidence type="ECO:0000313" key="3">
    <source>
        <dbReference type="Proteomes" id="UP000674318"/>
    </source>
</evidence>
<accession>A0A836HJZ8</accession>
<dbReference type="RefSeq" id="XP_067754194.1">
    <property type="nucleotide sequence ID" value="XM_067898037.1"/>
</dbReference>
<comment type="caution">
    <text evidence="2">The sequence shown here is derived from an EMBL/GenBank/DDBJ whole genome shotgun (WGS) entry which is preliminary data.</text>
</comment>
<dbReference type="KEGG" id="phet:94288114"/>
<reference evidence="2 3" key="1">
    <citation type="submission" date="2021-02" db="EMBL/GenBank/DDBJ databases">
        <title>Porcisia hertigi Genome sequencing and assembly.</title>
        <authorList>
            <person name="Almutairi H."/>
            <person name="Gatherer D."/>
        </authorList>
    </citation>
    <scope>NUCLEOTIDE SEQUENCE [LARGE SCALE GENOMIC DNA]</scope>
    <source>
        <strain evidence="2 3">C119</strain>
    </source>
</reference>
<name>A0A836HJZ8_9TRYP</name>
<feature type="region of interest" description="Disordered" evidence="1">
    <location>
        <begin position="1"/>
        <end position="25"/>
    </location>
</feature>
<evidence type="ECO:0000256" key="1">
    <source>
        <dbReference type="SAM" id="MobiDB-lite"/>
    </source>
</evidence>
<sequence length="195" mass="20726">MKESNICAPGDVDQDRFLDPPADNADEDLIFGGELGLAEPADSALEDVFAEDSDVELLSNNLEADGGEADERLGDLDFVPDMAGGGPSAPQTAVVDSSKKLAQVTAGRVVGEDSSARSLVDTGADNGFAGRQEAVTDDGDGELILKMCCFAARFMHYGIEDIAQLFSTTTWRTKKNGAGIIGGAMQYHQRDPRWH</sequence>
<dbReference type="AlphaFoldDB" id="A0A836HJZ8"/>
<organism evidence="2 3">
    <name type="scientific">Porcisia hertigi</name>
    <dbReference type="NCBI Taxonomy" id="2761500"/>
    <lineage>
        <taxon>Eukaryota</taxon>
        <taxon>Discoba</taxon>
        <taxon>Euglenozoa</taxon>
        <taxon>Kinetoplastea</taxon>
        <taxon>Metakinetoplastina</taxon>
        <taxon>Trypanosomatida</taxon>
        <taxon>Trypanosomatidae</taxon>
        <taxon>Leishmaniinae</taxon>
        <taxon>Porcisia</taxon>
    </lineage>
</organism>
<dbReference type="GeneID" id="94288114"/>
<dbReference type="Proteomes" id="UP000674318">
    <property type="component" value="Unassembled WGS sequence"/>
</dbReference>